<proteinExistence type="predicted"/>
<evidence type="ECO:0000313" key="2">
    <source>
        <dbReference type="Proteomes" id="UP000681722"/>
    </source>
</evidence>
<sequence length="30" mass="3274">PGLLQPIEPPDEVFQVLGIDWWGPAPESSV</sequence>
<protein>
    <submittedName>
        <fullName evidence="1">Uncharacterized protein</fullName>
    </submittedName>
</protein>
<dbReference type="OrthoDB" id="8000983at2759"/>
<gene>
    <name evidence="1" type="ORF">SRO942_LOCUS30593</name>
</gene>
<accession>A0A8S2RSS7</accession>
<organism evidence="1 2">
    <name type="scientific">Didymodactylos carnosus</name>
    <dbReference type="NCBI Taxonomy" id="1234261"/>
    <lineage>
        <taxon>Eukaryota</taxon>
        <taxon>Metazoa</taxon>
        <taxon>Spiralia</taxon>
        <taxon>Gnathifera</taxon>
        <taxon>Rotifera</taxon>
        <taxon>Eurotatoria</taxon>
        <taxon>Bdelloidea</taxon>
        <taxon>Philodinida</taxon>
        <taxon>Philodinidae</taxon>
        <taxon>Didymodactylos</taxon>
    </lineage>
</organism>
<feature type="non-terminal residue" evidence="1">
    <location>
        <position position="30"/>
    </location>
</feature>
<dbReference type="EMBL" id="CAJOBC010053691">
    <property type="protein sequence ID" value="CAF4186130.1"/>
    <property type="molecule type" value="Genomic_DNA"/>
</dbReference>
<comment type="caution">
    <text evidence="1">The sequence shown here is derived from an EMBL/GenBank/DDBJ whole genome shotgun (WGS) entry which is preliminary data.</text>
</comment>
<feature type="non-terminal residue" evidence="1">
    <location>
        <position position="1"/>
    </location>
</feature>
<dbReference type="Proteomes" id="UP000681722">
    <property type="component" value="Unassembled WGS sequence"/>
</dbReference>
<name>A0A8S2RSS7_9BILA</name>
<reference evidence="1" key="1">
    <citation type="submission" date="2021-02" db="EMBL/GenBank/DDBJ databases">
        <authorList>
            <person name="Nowell W R."/>
        </authorList>
    </citation>
    <scope>NUCLEOTIDE SEQUENCE</scope>
</reference>
<dbReference type="AlphaFoldDB" id="A0A8S2RSS7"/>
<evidence type="ECO:0000313" key="1">
    <source>
        <dbReference type="EMBL" id="CAF4186130.1"/>
    </source>
</evidence>